<accession>A0ABS3LBR3</accession>
<evidence type="ECO:0000259" key="3">
    <source>
        <dbReference type="SMART" id="SM00062"/>
    </source>
</evidence>
<organism evidence="5 6">
    <name type="scientific">Candidatus Enterococcus moelleringii</name>
    <dbReference type="NCBI Taxonomy" id="2815325"/>
    <lineage>
        <taxon>Bacteria</taxon>
        <taxon>Bacillati</taxon>
        <taxon>Bacillota</taxon>
        <taxon>Bacilli</taxon>
        <taxon>Lactobacillales</taxon>
        <taxon>Enterococcaceae</taxon>
        <taxon>Enterococcus</taxon>
    </lineage>
</organism>
<dbReference type="InterPro" id="IPR001638">
    <property type="entry name" value="Solute-binding_3/MltF_N"/>
</dbReference>
<sequence>MKKITGLAVSLFALVTLAACGGGGNNTSSSSDNNAPAENQLAAIKEAGVLKVATSADFAPFEFHTMVDGKDQVVGADIDLVNEIAKELGVELEVSDMSYNTVLATLKDGSADIAVAGLSATEERREQFDFSDDYYNPPQVMVINKANESTLNSLDAFDGKQVGGQRGSIQEDVVKEQLPSARLVSIDKVPSMIVEVNEGSLDGVVLEETTAESYVQQNPELMIANVELKTNEDEAYAIALQKEGSSELKEEINKVIKKLNDEGKIEEFVKKNNELANSSATEE</sequence>
<dbReference type="SMART" id="SM00062">
    <property type="entry name" value="PBPb"/>
    <property type="match status" value="1"/>
</dbReference>
<evidence type="ECO:0000313" key="6">
    <source>
        <dbReference type="Proteomes" id="UP000664601"/>
    </source>
</evidence>
<evidence type="ECO:0000256" key="2">
    <source>
        <dbReference type="SAM" id="SignalP"/>
    </source>
</evidence>
<gene>
    <name evidence="5" type="ORF">JZO70_10075</name>
</gene>
<dbReference type="PANTHER" id="PTHR35936:SF17">
    <property type="entry name" value="ARGININE-BINDING EXTRACELLULAR PROTEIN ARTP"/>
    <property type="match status" value="1"/>
</dbReference>
<dbReference type="Pfam" id="PF00497">
    <property type="entry name" value="SBP_bac_3"/>
    <property type="match status" value="1"/>
</dbReference>
<feature type="domain" description="Ionotropic glutamate receptor C-terminal" evidence="4">
    <location>
        <begin position="49"/>
        <end position="273"/>
    </location>
</feature>
<dbReference type="InterPro" id="IPR001320">
    <property type="entry name" value="Iontro_rcpt_C"/>
</dbReference>
<dbReference type="RefSeq" id="WP_207673440.1">
    <property type="nucleotide sequence ID" value="NZ_JAFREM010000016.1"/>
</dbReference>
<name>A0ABS3LBR3_9ENTE</name>
<dbReference type="PANTHER" id="PTHR35936">
    <property type="entry name" value="MEMBRANE-BOUND LYTIC MUREIN TRANSGLYCOSYLASE F"/>
    <property type="match status" value="1"/>
</dbReference>
<dbReference type="EMBL" id="JAFREM010000016">
    <property type="protein sequence ID" value="MBO1306510.1"/>
    <property type="molecule type" value="Genomic_DNA"/>
</dbReference>
<proteinExistence type="predicted"/>
<evidence type="ECO:0000313" key="5">
    <source>
        <dbReference type="EMBL" id="MBO1306510.1"/>
    </source>
</evidence>
<comment type="caution">
    <text evidence="5">The sequence shown here is derived from an EMBL/GenBank/DDBJ whole genome shotgun (WGS) entry which is preliminary data.</text>
</comment>
<evidence type="ECO:0000256" key="1">
    <source>
        <dbReference type="ARBA" id="ARBA00022729"/>
    </source>
</evidence>
<dbReference type="Proteomes" id="UP000664601">
    <property type="component" value="Unassembled WGS sequence"/>
</dbReference>
<dbReference type="SUPFAM" id="SSF53850">
    <property type="entry name" value="Periplasmic binding protein-like II"/>
    <property type="match status" value="1"/>
</dbReference>
<dbReference type="PROSITE" id="PS51257">
    <property type="entry name" value="PROKAR_LIPOPROTEIN"/>
    <property type="match status" value="1"/>
</dbReference>
<dbReference type="SMART" id="SM00079">
    <property type="entry name" value="PBPe"/>
    <property type="match status" value="1"/>
</dbReference>
<feature type="chain" id="PRO_5046699516" evidence="2">
    <location>
        <begin position="19"/>
        <end position="283"/>
    </location>
</feature>
<keyword evidence="1 2" id="KW-0732">Signal</keyword>
<reference evidence="5 6" key="1">
    <citation type="submission" date="2021-03" db="EMBL/GenBank/DDBJ databases">
        <title>Enterococcal diversity collection.</title>
        <authorList>
            <person name="Gilmore M.S."/>
            <person name="Schwartzman J."/>
            <person name="Van Tyne D."/>
            <person name="Martin M."/>
            <person name="Earl A.M."/>
            <person name="Manson A.L."/>
            <person name="Straub T."/>
            <person name="Salamzade R."/>
            <person name="Saavedra J."/>
            <person name="Lebreton F."/>
            <person name="Prichula J."/>
            <person name="Schaufler K."/>
            <person name="Gaca A."/>
            <person name="Sgardioli B."/>
            <person name="Wagenaar J."/>
            <person name="Strong T."/>
        </authorList>
    </citation>
    <scope>NUCLEOTIDE SEQUENCE [LARGE SCALE GENOMIC DNA]</scope>
    <source>
        <strain evidence="5 6">669A</strain>
    </source>
</reference>
<evidence type="ECO:0000259" key="4">
    <source>
        <dbReference type="SMART" id="SM00079"/>
    </source>
</evidence>
<keyword evidence="6" id="KW-1185">Reference proteome</keyword>
<protein>
    <submittedName>
        <fullName evidence="5">Transporter substrate-binding domain-containing protein</fullName>
    </submittedName>
</protein>
<feature type="signal peptide" evidence="2">
    <location>
        <begin position="1"/>
        <end position="18"/>
    </location>
</feature>
<dbReference type="Gene3D" id="3.40.190.10">
    <property type="entry name" value="Periplasmic binding protein-like II"/>
    <property type="match status" value="2"/>
</dbReference>
<feature type="domain" description="Solute-binding protein family 3/N-terminal" evidence="3">
    <location>
        <begin position="49"/>
        <end position="272"/>
    </location>
</feature>